<sequence>MSLTKTTPKPIISGSGNRQKVWLNLIPSTFIQECDIFYRETKTLRQITIPARSVSEIRKDAAKTVCLHIKTMETEDKVKKIVSNLGMFVLKRPDIGYHYGFTFIMGFLHTVFTVDQEAFVVFCYIVEKIFPEDFFLDKDREIGMHRELRVIEMMAEKLRPKILNNFKAVFTPSGGKNKETDFSAFVMFVKRTVEVWLKCLFVPHLTVDDTYRVWDSLLYYGYEFLIKFTLTLFSNYETFINNTVKKEIKLLGIGISIDALIITGNLTRAKLLRKAGKLKIEKLIKKAMNKKTYAVLKRENFLANSENLENENTQRIFRIRNTKKLIQGKSLWYDSVKKLFNSLNTLSYQGQISRNLFVSICTKEMEWSIPWALSVYNTLDQLGNDTLPIEKIKIGLSILSSTTLQEKIDLFFSIFDITNSGKIHLDEICDLIIIIEDFLDNRLRFFRSNFTSLKQALLTLLGDLASKSDFENFFLSNQSTDTLIKMIEAIDSDDNLNPYELRFINIAEEGIYSNTQSPLRTSSIDSPGSEKSYEGPDFNELDQKIMTLAKSQESQNLDNESLSSSYIKKSSIEPNGHNKIMISQHLRKSSHMSLEKLHPEIIAEIDCCLSDCDDIYITNEYEENKIKFILHFGVESKSSEDFENLVIHGEKMMIEEPVKNFMGTANIETYKEIDIPQQPKNDKSRVGCSRLCSASSCIIS</sequence>
<dbReference type="Pfam" id="PF00566">
    <property type="entry name" value="RabGAP-TBC"/>
    <property type="match status" value="1"/>
</dbReference>
<dbReference type="PANTHER" id="PTHR47219">
    <property type="entry name" value="RAB GTPASE-ACTIVATING PROTEIN 1-LIKE"/>
    <property type="match status" value="1"/>
</dbReference>
<evidence type="ECO:0000313" key="3">
    <source>
        <dbReference type="EMBL" id="OMJ75316.1"/>
    </source>
</evidence>
<dbReference type="GO" id="GO:0005509">
    <property type="term" value="F:calcium ion binding"/>
    <property type="evidence" value="ECO:0007669"/>
    <property type="project" value="InterPro"/>
</dbReference>
<feature type="domain" description="EF-hand" evidence="2">
    <location>
        <begin position="403"/>
        <end position="438"/>
    </location>
</feature>
<evidence type="ECO:0000259" key="2">
    <source>
        <dbReference type="PROSITE" id="PS50222"/>
    </source>
</evidence>
<dbReference type="Gene3D" id="1.10.8.270">
    <property type="entry name" value="putative rabgap domain of human tbc1 domain family member 14 like domains"/>
    <property type="match status" value="1"/>
</dbReference>
<dbReference type="PROSITE" id="PS50222">
    <property type="entry name" value="EF_HAND_2"/>
    <property type="match status" value="1"/>
</dbReference>
<accession>A0A1R2BEV7</accession>
<organism evidence="3 4">
    <name type="scientific">Stentor coeruleus</name>
    <dbReference type="NCBI Taxonomy" id="5963"/>
    <lineage>
        <taxon>Eukaryota</taxon>
        <taxon>Sar</taxon>
        <taxon>Alveolata</taxon>
        <taxon>Ciliophora</taxon>
        <taxon>Postciliodesmatophora</taxon>
        <taxon>Heterotrichea</taxon>
        <taxon>Heterotrichida</taxon>
        <taxon>Stentoridae</taxon>
        <taxon>Stentor</taxon>
    </lineage>
</organism>
<dbReference type="PROSITE" id="PS50086">
    <property type="entry name" value="TBC_RABGAP"/>
    <property type="match status" value="1"/>
</dbReference>
<dbReference type="EMBL" id="MPUH01000697">
    <property type="protein sequence ID" value="OMJ75316.1"/>
    <property type="molecule type" value="Genomic_DNA"/>
</dbReference>
<keyword evidence="4" id="KW-1185">Reference proteome</keyword>
<dbReference type="SUPFAM" id="SSF47473">
    <property type="entry name" value="EF-hand"/>
    <property type="match status" value="1"/>
</dbReference>
<dbReference type="GO" id="GO:0031267">
    <property type="term" value="F:small GTPase binding"/>
    <property type="evidence" value="ECO:0007669"/>
    <property type="project" value="TreeGrafter"/>
</dbReference>
<dbReference type="AlphaFoldDB" id="A0A1R2BEV7"/>
<dbReference type="OrthoDB" id="191686at2759"/>
<protein>
    <recommendedName>
        <fullName evidence="5">Rab-GAP TBC domain-containing protein</fullName>
    </recommendedName>
</protein>
<dbReference type="InterPro" id="IPR000195">
    <property type="entry name" value="Rab-GAP-TBC_dom"/>
</dbReference>
<feature type="domain" description="Rab-GAP TBC" evidence="1">
    <location>
        <begin position="12"/>
        <end position="221"/>
    </location>
</feature>
<comment type="caution">
    <text evidence="3">The sequence shown here is derived from an EMBL/GenBank/DDBJ whole genome shotgun (WGS) entry which is preliminary data.</text>
</comment>
<name>A0A1R2BEV7_9CILI</name>
<dbReference type="GO" id="GO:0005096">
    <property type="term" value="F:GTPase activator activity"/>
    <property type="evidence" value="ECO:0007669"/>
    <property type="project" value="TreeGrafter"/>
</dbReference>
<dbReference type="InterPro" id="IPR002048">
    <property type="entry name" value="EF_hand_dom"/>
</dbReference>
<evidence type="ECO:0008006" key="5">
    <source>
        <dbReference type="Google" id="ProtNLM"/>
    </source>
</evidence>
<dbReference type="SUPFAM" id="SSF47923">
    <property type="entry name" value="Ypt/Rab-GAP domain of gyp1p"/>
    <property type="match status" value="2"/>
</dbReference>
<gene>
    <name evidence="3" type="ORF">SteCoe_25548</name>
</gene>
<dbReference type="Proteomes" id="UP000187209">
    <property type="component" value="Unassembled WGS sequence"/>
</dbReference>
<dbReference type="Gene3D" id="1.10.238.10">
    <property type="entry name" value="EF-hand"/>
    <property type="match status" value="1"/>
</dbReference>
<proteinExistence type="predicted"/>
<dbReference type="InterPro" id="IPR011992">
    <property type="entry name" value="EF-hand-dom_pair"/>
</dbReference>
<evidence type="ECO:0000313" key="4">
    <source>
        <dbReference type="Proteomes" id="UP000187209"/>
    </source>
</evidence>
<dbReference type="Gene3D" id="1.10.472.80">
    <property type="entry name" value="Ypt/Rab-GAP domain of gyp1p, domain 3"/>
    <property type="match status" value="1"/>
</dbReference>
<dbReference type="SMART" id="SM00164">
    <property type="entry name" value="TBC"/>
    <property type="match status" value="1"/>
</dbReference>
<evidence type="ECO:0000259" key="1">
    <source>
        <dbReference type="PROSITE" id="PS50086"/>
    </source>
</evidence>
<dbReference type="InterPro" id="IPR035969">
    <property type="entry name" value="Rab-GAP_TBC_sf"/>
</dbReference>
<dbReference type="PANTHER" id="PTHR47219:SF9">
    <property type="entry name" value="GTPASE ACTIVATING PROTEIN AND CENTROSOME-ASSOCIATED, ISOFORM B"/>
    <property type="match status" value="1"/>
</dbReference>
<dbReference type="InterPro" id="IPR050302">
    <property type="entry name" value="Rab_GAP_TBC_domain"/>
</dbReference>
<reference evidence="3 4" key="1">
    <citation type="submission" date="2016-11" db="EMBL/GenBank/DDBJ databases">
        <title>The macronuclear genome of Stentor coeruleus: a giant cell with tiny introns.</title>
        <authorList>
            <person name="Slabodnick M."/>
            <person name="Ruby J.G."/>
            <person name="Reiff S.B."/>
            <person name="Swart E.C."/>
            <person name="Gosai S."/>
            <person name="Prabakaran S."/>
            <person name="Witkowska E."/>
            <person name="Larue G.E."/>
            <person name="Fisher S."/>
            <person name="Freeman R.M."/>
            <person name="Gunawardena J."/>
            <person name="Chu W."/>
            <person name="Stover N.A."/>
            <person name="Gregory B.D."/>
            <person name="Nowacki M."/>
            <person name="Derisi J."/>
            <person name="Roy S.W."/>
            <person name="Marshall W.F."/>
            <person name="Sood P."/>
        </authorList>
    </citation>
    <scope>NUCLEOTIDE SEQUENCE [LARGE SCALE GENOMIC DNA]</scope>
    <source>
        <strain evidence="3">WM001</strain>
    </source>
</reference>